<gene>
    <name evidence="2" type="ORF">Adt_45137</name>
</gene>
<name>A0ABD1PCU8_9LAMI</name>
<feature type="region of interest" description="Disordered" evidence="1">
    <location>
        <begin position="117"/>
        <end position="139"/>
    </location>
</feature>
<keyword evidence="3" id="KW-1185">Reference proteome</keyword>
<organism evidence="2 3">
    <name type="scientific">Abeliophyllum distichum</name>
    <dbReference type="NCBI Taxonomy" id="126358"/>
    <lineage>
        <taxon>Eukaryota</taxon>
        <taxon>Viridiplantae</taxon>
        <taxon>Streptophyta</taxon>
        <taxon>Embryophyta</taxon>
        <taxon>Tracheophyta</taxon>
        <taxon>Spermatophyta</taxon>
        <taxon>Magnoliopsida</taxon>
        <taxon>eudicotyledons</taxon>
        <taxon>Gunneridae</taxon>
        <taxon>Pentapetalae</taxon>
        <taxon>asterids</taxon>
        <taxon>lamiids</taxon>
        <taxon>Lamiales</taxon>
        <taxon>Oleaceae</taxon>
        <taxon>Forsythieae</taxon>
        <taxon>Abeliophyllum</taxon>
    </lineage>
</organism>
<dbReference type="EMBL" id="JBFOLK010000014">
    <property type="protein sequence ID" value="KAL2461717.1"/>
    <property type="molecule type" value="Genomic_DNA"/>
</dbReference>
<reference evidence="3" key="1">
    <citation type="submission" date="2024-07" db="EMBL/GenBank/DDBJ databases">
        <title>Two chromosome-level genome assemblies of Korean endemic species Abeliophyllum distichum and Forsythia ovata (Oleaceae).</title>
        <authorList>
            <person name="Jang H."/>
        </authorList>
    </citation>
    <scope>NUCLEOTIDE SEQUENCE [LARGE SCALE GENOMIC DNA]</scope>
</reference>
<protein>
    <submittedName>
        <fullName evidence="2">Uncharacterized protein</fullName>
    </submittedName>
</protein>
<evidence type="ECO:0000256" key="1">
    <source>
        <dbReference type="SAM" id="MobiDB-lite"/>
    </source>
</evidence>
<dbReference type="AlphaFoldDB" id="A0ABD1PCU8"/>
<dbReference type="Proteomes" id="UP001604336">
    <property type="component" value="Unassembled WGS sequence"/>
</dbReference>
<evidence type="ECO:0000313" key="2">
    <source>
        <dbReference type="EMBL" id="KAL2461717.1"/>
    </source>
</evidence>
<sequence>MSIFNLLGCSNFGFWLGNSAKFYQPSQVVLETLIHRTGRNEEQSNEEHLQKVDKEMENLNLAVRVVTSKVNSCDLTLKVLCNRQEKMENIMSDMNQNYETLVAMMAQISGDRNEANKQAKSSAPQAISGGGVGSNRFGTTHVNPVREEIRKNTKLPKIDFSYFNEEGPREWLRKEKKYFQLHHVTEELKIGIAEMYLRRKADVWSHGFVDSHPDAN</sequence>
<accession>A0ABD1PCU8</accession>
<comment type="caution">
    <text evidence="2">The sequence shown here is derived from an EMBL/GenBank/DDBJ whole genome shotgun (WGS) entry which is preliminary data.</text>
</comment>
<proteinExistence type="predicted"/>
<evidence type="ECO:0000313" key="3">
    <source>
        <dbReference type="Proteomes" id="UP001604336"/>
    </source>
</evidence>